<feature type="domain" description="HTH cro/C1-type" evidence="1">
    <location>
        <begin position="32"/>
        <end position="66"/>
    </location>
</feature>
<proteinExistence type="predicted"/>
<reference evidence="2 3" key="1">
    <citation type="submission" date="2021-04" db="EMBL/GenBank/DDBJ databases">
        <authorList>
            <person name="Rodrigo-Torres L."/>
            <person name="Arahal R. D."/>
            <person name="Lucena T."/>
        </authorList>
    </citation>
    <scope>NUCLEOTIDE SEQUENCE [LARGE SCALE GENOMIC DNA]</scope>
    <source>
        <strain evidence="2 3">CECT 9623</strain>
    </source>
</reference>
<dbReference type="CDD" id="cd00093">
    <property type="entry name" value="HTH_XRE"/>
    <property type="match status" value="1"/>
</dbReference>
<dbReference type="Proteomes" id="UP000679725">
    <property type="component" value="Unassembled WGS sequence"/>
</dbReference>
<evidence type="ECO:0000313" key="2">
    <source>
        <dbReference type="EMBL" id="CAG5074472.1"/>
    </source>
</evidence>
<dbReference type="EMBL" id="CAJRAU010000011">
    <property type="protein sequence ID" value="CAG5074472.1"/>
    <property type="molecule type" value="Genomic_DNA"/>
</dbReference>
<dbReference type="Pfam" id="PF01381">
    <property type="entry name" value="HTH_3"/>
    <property type="match status" value="1"/>
</dbReference>
<sequence>MSTTLNTDLLASMLKDKRGKSGLRSVSEAIGDVSVATLSRIEQGKVPDVDTFIKICKWLQVPTDTFVIQTESDGARPPSTEQTIIAHLRADRELTSDTVQMLVQLVNLAFSSKSPRPVTASEN</sequence>
<dbReference type="PROSITE" id="PS50943">
    <property type="entry name" value="HTH_CROC1"/>
    <property type="match status" value="1"/>
</dbReference>
<name>A0ABN7REB0_9BACT</name>
<gene>
    <name evidence="2" type="ORF">DYBT9623_05159</name>
</gene>
<evidence type="ECO:0000313" key="3">
    <source>
        <dbReference type="Proteomes" id="UP000679725"/>
    </source>
</evidence>
<dbReference type="SMART" id="SM00530">
    <property type="entry name" value="HTH_XRE"/>
    <property type="match status" value="1"/>
</dbReference>
<dbReference type="InterPro" id="IPR001387">
    <property type="entry name" value="Cro/C1-type_HTH"/>
</dbReference>
<accession>A0ABN7REB0</accession>
<evidence type="ECO:0000259" key="1">
    <source>
        <dbReference type="PROSITE" id="PS50943"/>
    </source>
</evidence>
<keyword evidence="3" id="KW-1185">Reference proteome</keyword>
<dbReference type="Gene3D" id="1.10.260.40">
    <property type="entry name" value="lambda repressor-like DNA-binding domains"/>
    <property type="match status" value="1"/>
</dbReference>
<protein>
    <recommendedName>
        <fullName evidence="1">HTH cro/C1-type domain-containing protein</fullName>
    </recommendedName>
</protein>
<dbReference type="InterPro" id="IPR010982">
    <property type="entry name" value="Lambda_DNA-bd_dom_sf"/>
</dbReference>
<organism evidence="2 3">
    <name type="scientific">Dyadobacter linearis</name>
    <dbReference type="NCBI Taxonomy" id="2823330"/>
    <lineage>
        <taxon>Bacteria</taxon>
        <taxon>Pseudomonadati</taxon>
        <taxon>Bacteroidota</taxon>
        <taxon>Cytophagia</taxon>
        <taxon>Cytophagales</taxon>
        <taxon>Spirosomataceae</taxon>
        <taxon>Dyadobacter</taxon>
    </lineage>
</organism>
<comment type="caution">
    <text evidence="2">The sequence shown here is derived from an EMBL/GenBank/DDBJ whole genome shotgun (WGS) entry which is preliminary data.</text>
</comment>
<dbReference type="SUPFAM" id="SSF47413">
    <property type="entry name" value="lambda repressor-like DNA-binding domains"/>
    <property type="match status" value="1"/>
</dbReference>
<dbReference type="RefSeq" id="WP_215236402.1">
    <property type="nucleotide sequence ID" value="NZ_CAJRAU010000011.1"/>
</dbReference>